<comment type="caution">
    <text evidence="1">The sequence shown here is derived from an EMBL/GenBank/DDBJ whole genome shotgun (WGS) entry which is preliminary data.</text>
</comment>
<evidence type="ECO:0000313" key="2">
    <source>
        <dbReference type="Proteomes" id="UP000647235"/>
    </source>
</evidence>
<organism evidence="1 2">
    <name type="scientific">Dorea hominis</name>
    <dbReference type="NCBI Taxonomy" id="2763040"/>
    <lineage>
        <taxon>Bacteria</taxon>
        <taxon>Bacillati</taxon>
        <taxon>Bacillota</taxon>
        <taxon>Clostridia</taxon>
        <taxon>Lachnospirales</taxon>
        <taxon>Lachnospiraceae</taxon>
        <taxon>Dorea</taxon>
    </lineage>
</organism>
<protein>
    <submittedName>
        <fullName evidence="1">DUF3881 family protein</fullName>
    </submittedName>
</protein>
<dbReference type="Proteomes" id="UP000647235">
    <property type="component" value="Unassembled WGS sequence"/>
</dbReference>
<accession>A0ABR7EW40</accession>
<name>A0ABR7EW40_9FIRM</name>
<reference evidence="1 2" key="1">
    <citation type="submission" date="2020-08" db="EMBL/GenBank/DDBJ databases">
        <title>Genome public.</title>
        <authorList>
            <person name="Liu C."/>
            <person name="Sun Q."/>
        </authorList>
    </citation>
    <scope>NUCLEOTIDE SEQUENCE [LARGE SCALE GENOMIC DNA]</scope>
    <source>
        <strain evidence="1 2">NSJ-36</strain>
    </source>
</reference>
<keyword evidence="2" id="KW-1185">Reference proteome</keyword>
<proteinExistence type="predicted"/>
<gene>
    <name evidence="1" type="ORF">H8S07_09840</name>
</gene>
<dbReference type="RefSeq" id="WP_118288807.1">
    <property type="nucleotide sequence ID" value="NZ_JACOOY010000012.1"/>
</dbReference>
<dbReference type="EMBL" id="JACOOY010000012">
    <property type="protein sequence ID" value="MBC5665568.1"/>
    <property type="molecule type" value="Genomic_DNA"/>
</dbReference>
<evidence type="ECO:0000313" key="1">
    <source>
        <dbReference type="EMBL" id="MBC5665568.1"/>
    </source>
</evidence>
<sequence length="292" mass="33599">MHQYLTAIGMESVKSKQELDRLLQGLEQENNERAVMSVTADKYDRCEYKKEFAKNIGIAAGGFQDSNGIFEREYIYPYFYGTGITTYADVTVERTKDQQSYIGICEDVKIGVTLMFRIQNYMEYLKKKWHPQEPGGYDSITLSGLCNEGKILLPVMKDESQKQQQSEDVHNRMMLVSAARAGDAEAIENLALDDIDIYTKVSRRLIKEDVFSIVDTYIMPYSVECDRYSILGVITGVQIVENIYTKEELYVMNLEVNDLKFDVCVPVHRVFGEPKAGRRFKGKIWMQGRINF</sequence>
<dbReference type="Pfam" id="PF12997">
    <property type="entry name" value="DUF3881"/>
    <property type="match status" value="1"/>
</dbReference>
<dbReference type="InterPro" id="IPR024541">
    <property type="entry name" value="DUF3881"/>
</dbReference>